<comment type="catalytic activity">
    <reaction evidence="5 7">
        <text>2-deoxy-D-ribose 5-phosphate = D-glyceraldehyde 3-phosphate + acetaldehyde</text>
        <dbReference type="Rhea" id="RHEA:12821"/>
        <dbReference type="ChEBI" id="CHEBI:15343"/>
        <dbReference type="ChEBI" id="CHEBI:59776"/>
        <dbReference type="ChEBI" id="CHEBI:62877"/>
        <dbReference type="EC" id="4.1.2.4"/>
    </reaction>
</comment>
<keyword evidence="3 7" id="KW-0456">Lyase</keyword>
<dbReference type="GO" id="GO:0016052">
    <property type="term" value="P:carbohydrate catabolic process"/>
    <property type="evidence" value="ECO:0007669"/>
    <property type="project" value="TreeGrafter"/>
</dbReference>
<comment type="function">
    <text evidence="6 7">Catalyzes a reversible aldol reaction between acetaldehyde and D-glyceraldehyde 3-phosphate to generate 2-deoxy-D-ribose 5-phosphate.</text>
</comment>
<evidence type="ECO:0000256" key="6">
    <source>
        <dbReference type="ARBA" id="ARBA00056337"/>
    </source>
</evidence>
<name>A0A0R1MY47_9LACO</name>
<evidence type="ECO:0000256" key="5">
    <source>
        <dbReference type="ARBA" id="ARBA00048791"/>
    </source>
</evidence>
<accession>A0A0R1MY47</accession>
<evidence type="ECO:0000256" key="3">
    <source>
        <dbReference type="ARBA" id="ARBA00023239"/>
    </source>
</evidence>
<reference evidence="8 9" key="1">
    <citation type="journal article" date="2015" name="Genome Announc.">
        <title>Expanding the biotechnology potential of lactobacilli through comparative genomics of 213 strains and associated genera.</title>
        <authorList>
            <person name="Sun Z."/>
            <person name="Harris H.M."/>
            <person name="McCann A."/>
            <person name="Guo C."/>
            <person name="Argimon S."/>
            <person name="Zhang W."/>
            <person name="Yang X."/>
            <person name="Jeffery I.B."/>
            <person name="Cooney J.C."/>
            <person name="Kagawa T.F."/>
            <person name="Liu W."/>
            <person name="Song Y."/>
            <person name="Salvetti E."/>
            <person name="Wrobel A."/>
            <person name="Rasinkangas P."/>
            <person name="Parkhill J."/>
            <person name="Rea M.C."/>
            <person name="O'Sullivan O."/>
            <person name="Ritari J."/>
            <person name="Douillard F.P."/>
            <person name="Paul Ross R."/>
            <person name="Yang R."/>
            <person name="Briner A.E."/>
            <person name="Felis G.E."/>
            <person name="de Vos W.M."/>
            <person name="Barrangou R."/>
            <person name="Klaenhammer T.R."/>
            <person name="Caufield P.W."/>
            <person name="Cui Y."/>
            <person name="Zhang H."/>
            <person name="O'Toole P.W."/>
        </authorList>
    </citation>
    <scope>NUCLEOTIDE SEQUENCE [LARGE SCALE GENOMIC DNA]</scope>
    <source>
        <strain evidence="8 9">DSM 12744</strain>
    </source>
</reference>
<keyword evidence="9" id="KW-1185">Reference proteome</keyword>
<dbReference type="GO" id="GO:0006018">
    <property type="term" value="P:2-deoxyribose 1-phosphate catabolic process"/>
    <property type="evidence" value="ECO:0007669"/>
    <property type="project" value="UniProtKB-UniRule"/>
</dbReference>
<dbReference type="PIRSF" id="PIRSF001357">
    <property type="entry name" value="DeoC"/>
    <property type="match status" value="1"/>
</dbReference>
<dbReference type="Pfam" id="PF01791">
    <property type="entry name" value="DeoC"/>
    <property type="match status" value="1"/>
</dbReference>
<evidence type="ECO:0000256" key="7">
    <source>
        <dbReference type="HAMAP-Rule" id="MF_00114"/>
    </source>
</evidence>
<dbReference type="EMBL" id="AZEC01000006">
    <property type="protein sequence ID" value="KRL12780.1"/>
    <property type="molecule type" value="Genomic_DNA"/>
</dbReference>
<evidence type="ECO:0000256" key="1">
    <source>
        <dbReference type="ARBA" id="ARBA00010936"/>
    </source>
</evidence>
<evidence type="ECO:0000313" key="9">
    <source>
        <dbReference type="Proteomes" id="UP000051330"/>
    </source>
</evidence>
<dbReference type="CDD" id="cd00959">
    <property type="entry name" value="DeoC"/>
    <property type="match status" value="1"/>
</dbReference>
<comment type="pathway">
    <text evidence="7">Carbohydrate degradation; 2-deoxy-D-ribose 1-phosphate degradation; D-glyceraldehyde 3-phosphate and acetaldehyde from 2-deoxy-alpha-D-ribose 1-phosphate: step 2/2.</text>
</comment>
<evidence type="ECO:0000256" key="2">
    <source>
        <dbReference type="ARBA" id="ARBA00022490"/>
    </source>
</evidence>
<keyword evidence="2 7" id="KW-0963">Cytoplasm</keyword>
<dbReference type="GO" id="GO:0005737">
    <property type="term" value="C:cytoplasm"/>
    <property type="evidence" value="ECO:0007669"/>
    <property type="project" value="UniProtKB-SubCell"/>
</dbReference>
<dbReference type="FunFam" id="3.20.20.70:FF:000044">
    <property type="entry name" value="Deoxyribose-phosphate aldolase"/>
    <property type="match status" value="1"/>
</dbReference>
<comment type="caution">
    <text evidence="8">The sequence shown here is derived from an EMBL/GenBank/DDBJ whole genome shotgun (WGS) entry which is preliminary data.</text>
</comment>
<organism evidence="8 9">
    <name type="scientific">Schleiferilactobacillus perolens DSM 12744</name>
    <dbReference type="NCBI Taxonomy" id="1423792"/>
    <lineage>
        <taxon>Bacteria</taxon>
        <taxon>Bacillati</taxon>
        <taxon>Bacillota</taxon>
        <taxon>Bacilli</taxon>
        <taxon>Lactobacillales</taxon>
        <taxon>Lactobacillaceae</taxon>
        <taxon>Schleiferilactobacillus</taxon>
    </lineage>
</organism>
<dbReference type="InterPro" id="IPR002915">
    <property type="entry name" value="DeoC/FbaB/LacD_aldolase"/>
</dbReference>
<comment type="subcellular location">
    <subcellularLocation>
        <location evidence="7">Cytoplasm</location>
    </subcellularLocation>
</comment>
<dbReference type="EC" id="4.1.2.4" evidence="7"/>
<dbReference type="PANTHER" id="PTHR10889:SF1">
    <property type="entry name" value="DEOXYRIBOSE-PHOSPHATE ALDOLASE"/>
    <property type="match status" value="1"/>
</dbReference>
<dbReference type="InterPro" id="IPR028581">
    <property type="entry name" value="DeoC_typeI"/>
</dbReference>
<protein>
    <recommendedName>
        <fullName evidence="7">Deoxyribose-phosphate aldolase</fullName>
        <shortName evidence="7">DERA</shortName>
        <ecNumber evidence="7">4.1.2.4</ecNumber>
    </recommendedName>
    <alternativeName>
        <fullName evidence="7">2-deoxy-D-ribose 5-phosphate aldolase</fullName>
    </alternativeName>
    <alternativeName>
        <fullName evidence="7">Phosphodeoxyriboaldolase</fullName>
        <shortName evidence="7">Deoxyriboaldolase</shortName>
    </alternativeName>
</protein>
<dbReference type="UniPathway" id="UPA00002">
    <property type="reaction ID" value="UER00468"/>
</dbReference>
<evidence type="ECO:0000256" key="4">
    <source>
        <dbReference type="ARBA" id="ARBA00023270"/>
    </source>
</evidence>
<comment type="similarity">
    <text evidence="1 7">Belongs to the DeoC/FbaB aldolase family. DeoC type 1 subfamily.</text>
</comment>
<dbReference type="AlphaFoldDB" id="A0A0R1MY47"/>
<sequence length="264" mass="28183">MIERSVPVFGGQSRFIFIVLFLLLKNAAKVLRKDDFLTLIKKGRQILNKPLAKYLDHTLLKPEATETDVTRVIAEAKQYDFASVCINPYWVKLCHQQLVGTDVNTCTVIGFPLGATTTDSKVAESKQALADGADELDMVINIGELKGRHYDTVQADIKAVAEATHAGHGLLKVIIEAVLLTDDEKVIACQLAEKAGADYVKTSTGFASGGATVHDVELMRKTVGDHLGVKAAGGIHTKADALAMIEAGATRIGASASVAIVTAK</sequence>
<dbReference type="GO" id="GO:0009264">
    <property type="term" value="P:deoxyribonucleotide catabolic process"/>
    <property type="evidence" value="ECO:0007669"/>
    <property type="project" value="UniProtKB-UniRule"/>
</dbReference>
<dbReference type="HAMAP" id="MF_00114">
    <property type="entry name" value="DeoC_type1"/>
    <property type="match status" value="1"/>
</dbReference>
<keyword evidence="4 7" id="KW-0704">Schiff base</keyword>
<dbReference type="Proteomes" id="UP000051330">
    <property type="component" value="Unassembled WGS sequence"/>
</dbReference>
<feature type="active site" description="Schiff-base intermediate with acetaldehyde" evidence="7">
    <location>
        <position position="201"/>
    </location>
</feature>
<dbReference type="OrthoDB" id="9778711at2"/>
<feature type="active site" description="Proton donor/acceptor" evidence="7">
    <location>
        <position position="230"/>
    </location>
</feature>
<dbReference type="STRING" id="1423792.FD09_GL002767"/>
<dbReference type="InterPro" id="IPR011343">
    <property type="entry name" value="DeoC"/>
</dbReference>
<dbReference type="InterPro" id="IPR013785">
    <property type="entry name" value="Aldolase_TIM"/>
</dbReference>
<dbReference type="GO" id="GO:0004139">
    <property type="term" value="F:deoxyribose-phosphate aldolase activity"/>
    <property type="evidence" value="ECO:0007669"/>
    <property type="project" value="UniProtKB-UniRule"/>
</dbReference>
<proteinExistence type="inferred from homology"/>
<dbReference type="Gene3D" id="3.20.20.70">
    <property type="entry name" value="Aldolase class I"/>
    <property type="match status" value="1"/>
</dbReference>
<dbReference type="PANTHER" id="PTHR10889">
    <property type="entry name" value="DEOXYRIBOSE-PHOSPHATE ALDOLASE"/>
    <property type="match status" value="1"/>
</dbReference>
<feature type="active site" description="Proton donor/acceptor" evidence="7">
    <location>
        <position position="137"/>
    </location>
</feature>
<dbReference type="PATRIC" id="fig|1423792.3.peg.2827"/>
<gene>
    <name evidence="7" type="primary">deoC</name>
    <name evidence="8" type="ORF">FD09_GL002767</name>
</gene>
<dbReference type="NCBIfam" id="TIGR00126">
    <property type="entry name" value="deoC"/>
    <property type="match status" value="1"/>
</dbReference>
<dbReference type="SUPFAM" id="SSF51569">
    <property type="entry name" value="Aldolase"/>
    <property type="match status" value="1"/>
</dbReference>
<dbReference type="SMART" id="SM01133">
    <property type="entry name" value="DeoC"/>
    <property type="match status" value="1"/>
</dbReference>
<evidence type="ECO:0000313" key="8">
    <source>
        <dbReference type="EMBL" id="KRL12780.1"/>
    </source>
</evidence>